<dbReference type="Proteomes" id="UP000830115">
    <property type="component" value="Chromosome"/>
</dbReference>
<sequence>MYFSAAVIPYLGTEDSLIWDLGERAKQGVVINLLYRYGDLANTSVTPISAGREFRDVSEIPLMPSEKYTSVFAAVVVAKDFSSFRWPEGVTPREARKATFGRVGISLVTADTSKAGVSGSLLLNTRTPLAGLYLITVPGRDATQPPQPLSDTHETTKAA</sequence>
<protein>
    <submittedName>
        <fullName evidence="2">Uncharacterized protein</fullName>
    </submittedName>
</protein>
<reference evidence="2" key="1">
    <citation type="submission" date="2021-10" db="EMBL/GenBank/DDBJ databases">
        <title>Streptomyces nigrumlapis sp.nov.,an antimicrobial producing actinobacterium isolated from Black Gobi rocks.</title>
        <authorList>
            <person name="Wen Y."/>
            <person name="Zhang W."/>
            <person name="Liu X.G."/>
        </authorList>
    </citation>
    <scope>NUCLEOTIDE SEQUENCE</scope>
    <source>
        <strain evidence="2">ST13-2-2</strain>
    </source>
</reference>
<proteinExistence type="predicted"/>
<evidence type="ECO:0000256" key="1">
    <source>
        <dbReference type="SAM" id="MobiDB-lite"/>
    </source>
</evidence>
<dbReference type="EMBL" id="CP086322">
    <property type="protein sequence ID" value="UQA92167.1"/>
    <property type="molecule type" value="Genomic_DNA"/>
</dbReference>
<keyword evidence="3" id="KW-1185">Reference proteome</keyword>
<name>A0ABY4M3Y0_9ACTN</name>
<accession>A0ABY4M3Y0</accession>
<feature type="region of interest" description="Disordered" evidence="1">
    <location>
        <begin position="140"/>
        <end position="159"/>
    </location>
</feature>
<dbReference type="RefSeq" id="WP_248863031.1">
    <property type="nucleotide sequence ID" value="NZ_CP086322.1"/>
</dbReference>
<organism evidence="2 3">
    <name type="scientific">Streptomyces halobius</name>
    <dbReference type="NCBI Taxonomy" id="2879846"/>
    <lineage>
        <taxon>Bacteria</taxon>
        <taxon>Bacillati</taxon>
        <taxon>Actinomycetota</taxon>
        <taxon>Actinomycetes</taxon>
        <taxon>Kitasatosporales</taxon>
        <taxon>Streptomycetaceae</taxon>
        <taxon>Streptomyces</taxon>
    </lineage>
</organism>
<gene>
    <name evidence="2" type="ORF">K9S39_10250</name>
</gene>
<evidence type="ECO:0000313" key="3">
    <source>
        <dbReference type="Proteomes" id="UP000830115"/>
    </source>
</evidence>
<evidence type="ECO:0000313" key="2">
    <source>
        <dbReference type="EMBL" id="UQA92167.1"/>
    </source>
</evidence>